<evidence type="ECO:0000313" key="13">
    <source>
        <dbReference type="Proteomes" id="UP000807342"/>
    </source>
</evidence>
<evidence type="ECO:0000256" key="9">
    <source>
        <dbReference type="SAM" id="Phobius"/>
    </source>
</evidence>
<dbReference type="PANTHER" id="PTHR22811">
    <property type="entry name" value="TRANSMEMBRANE EMP24 DOMAIN-CONTAINING PROTEIN"/>
    <property type="match status" value="1"/>
</dbReference>
<proteinExistence type="inferred from homology"/>
<dbReference type="InterPro" id="IPR009038">
    <property type="entry name" value="GOLD_dom"/>
</dbReference>
<dbReference type="EMBL" id="MU151420">
    <property type="protein sequence ID" value="KAF9443944.1"/>
    <property type="molecule type" value="Genomic_DNA"/>
</dbReference>
<evidence type="ECO:0000256" key="5">
    <source>
        <dbReference type="ARBA" id="ARBA00022989"/>
    </source>
</evidence>
<keyword evidence="13" id="KW-1185">Reference proteome</keyword>
<feature type="signal peptide" evidence="10">
    <location>
        <begin position="1"/>
        <end position="25"/>
    </location>
</feature>
<gene>
    <name evidence="12" type="ORF">P691DRAFT_678535</name>
</gene>
<keyword evidence="6 9" id="KW-0472">Membrane</keyword>
<evidence type="ECO:0000256" key="7">
    <source>
        <dbReference type="RuleBase" id="RU003827"/>
    </source>
</evidence>
<keyword evidence="5 9" id="KW-1133">Transmembrane helix</keyword>
<dbReference type="AlphaFoldDB" id="A0A9P5X3K2"/>
<comment type="similarity">
    <text evidence="2 7">Belongs to the EMP24/GP25L family.</text>
</comment>
<comment type="subcellular location">
    <subcellularLocation>
        <location evidence="1 7">Membrane</location>
        <topology evidence="1 7">Single-pass type I membrane protein</topology>
    </subcellularLocation>
</comment>
<reference evidence="12" key="1">
    <citation type="submission" date="2020-11" db="EMBL/GenBank/DDBJ databases">
        <authorList>
            <consortium name="DOE Joint Genome Institute"/>
            <person name="Ahrendt S."/>
            <person name="Riley R."/>
            <person name="Andreopoulos W."/>
            <person name="Labutti K."/>
            <person name="Pangilinan J."/>
            <person name="Ruiz-Duenas F.J."/>
            <person name="Barrasa J.M."/>
            <person name="Sanchez-Garcia M."/>
            <person name="Camarero S."/>
            <person name="Miyauchi S."/>
            <person name="Serrano A."/>
            <person name="Linde D."/>
            <person name="Babiker R."/>
            <person name="Drula E."/>
            <person name="Ayuso-Fernandez I."/>
            <person name="Pacheco R."/>
            <person name="Padilla G."/>
            <person name="Ferreira P."/>
            <person name="Barriuso J."/>
            <person name="Kellner H."/>
            <person name="Castanera R."/>
            <person name="Alfaro M."/>
            <person name="Ramirez L."/>
            <person name="Pisabarro A.G."/>
            <person name="Kuo A."/>
            <person name="Tritt A."/>
            <person name="Lipzen A."/>
            <person name="He G."/>
            <person name="Yan M."/>
            <person name="Ng V."/>
            <person name="Cullen D."/>
            <person name="Martin F."/>
            <person name="Rosso M.-N."/>
            <person name="Henrissat B."/>
            <person name="Hibbett D."/>
            <person name="Martinez A.T."/>
            <person name="Grigoriev I.V."/>
        </authorList>
    </citation>
    <scope>NUCLEOTIDE SEQUENCE</scope>
    <source>
        <strain evidence="12">MF-IS2</strain>
    </source>
</reference>
<name>A0A9P5X3K2_9AGAR</name>
<comment type="caution">
    <text evidence="12">The sequence shown here is derived from an EMBL/GenBank/DDBJ whole genome shotgun (WGS) entry which is preliminary data.</text>
</comment>
<evidence type="ECO:0000256" key="1">
    <source>
        <dbReference type="ARBA" id="ARBA00004479"/>
    </source>
</evidence>
<sequence>MHTLCLSFLVYVFSLLALVPQPVHAIKFSLQALRYPPPKCIWNAAHANTLVIVTANVGQAENQRVDIEIVDSSPQKNVYLSKRGIKAESRLAITTHGEGEVGVCLKNYVEGDVPYDKASKLSAVIDLDVDIGADAVDYNAIANQESLSSLETEMRKLEGEVKEILDELEYLKRREERFTSTNTSTNVRVQNFAWLSIISLAALGVWQILHLRAYFKRKYLID</sequence>
<dbReference type="PROSITE" id="PS50866">
    <property type="entry name" value="GOLD"/>
    <property type="match status" value="1"/>
</dbReference>
<dbReference type="Proteomes" id="UP000807342">
    <property type="component" value="Unassembled WGS sequence"/>
</dbReference>
<dbReference type="SMART" id="SM01190">
    <property type="entry name" value="EMP24_GP25L"/>
    <property type="match status" value="1"/>
</dbReference>
<dbReference type="Pfam" id="PF01105">
    <property type="entry name" value="EMP24_GP25L"/>
    <property type="match status" value="1"/>
</dbReference>
<keyword evidence="3 7" id="KW-0812">Transmembrane</keyword>
<evidence type="ECO:0000256" key="4">
    <source>
        <dbReference type="ARBA" id="ARBA00022729"/>
    </source>
</evidence>
<evidence type="ECO:0000256" key="3">
    <source>
        <dbReference type="ARBA" id="ARBA00022692"/>
    </source>
</evidence>
<evidence type="ECO:0000256" key="6">
    <source>
        <dbReference type="ARBA" id="ARBA00023136"/>
    </source>
</evidence>
<dbReference type="OrthoDB" id="759142at2759"/>
<accession>A0A9P5X3K2</accession>
<evidence type="ECO:0000256" key="2">
    <source>
        <dbReference type="ARBA" id="ARBA00007104"/>
    </source>
</evidence>
<feature type="coiled-coil region" evidence="8">
    <location>
        <begin position="140"/>
        <end position="174"/>
    </location>
</feature>
<evidence type="ECO:0000313" key="12">
    <source>
        <dbReference type="EMBL" id="KAF9443944.1"/>
    </source>
</evidence>
<evidence type="ECO:0000256" key="10">
    <source>
        <dbReference type="SAM" id="SignalP"/>
    </source>
</evidence>
<keyword evidence="8" id="KW-0175">Coiled coil</keyword>
<keyword evidence="4 10" id="KW-0732">Signal</keyword>
<evidence type="ECO:0000259" key="11">
    <source>
        <dbReference type="PROSITE" id="PS50866"/>
    </source>
</evidence>
<dbReference type="InterPro" id="IPR015720">
    <property type="entry name" value="Emp24-like"/>
</dbReference>
<evidence type="ECO:0000256" key="8">
    <source>
        <dbReference type="SAM" id="Coils"/>
    </source>
</evidence>
<protein>
    <recommendedName>
        <fullName evidence="11">GOLD domain-containing protein</fullName>
    </recommendedName>
</protein>
<organism evidence="12 13">
    <name type="scientific">Macrolepiota fuliginosa MF-IS2</name>
    <dbReference type="NCBI Taxonomy" id="1400762"/>
    <lineage>
        <taxon>Eukaryota</taxon>
        <taxon>Fungi</taxon>
        <taxon>Dikarya</taxon>
        <taxon>Basidiomycota</taxon>
        <taxon>Agaricomycotina</taxon>
        <taxon>Agaricomycetes</taxon>
        <taxon>Agaricomycetidae</taxon>
        <taxon>Agaricales</taxon>
        <taxon>Agaricineae</taxon>
        <taxon>Agaricaceae</taxon>
        <taxon>Macrolepiota</taxon>
    </lineage>
</organism>
<feature type="domain" description="GOLD" evidence="11">
    <location>
        <begin position="38"/>
        <end position="131"/>
    </location>
</feature>
<dbReference type="GO" id="GO:0016020">
    <property type="term" value="C:membrane"/>
    <property type="evidence" value="ECO:0007669"/>
    <property type="project" value="UniProtKB-SubCell"/>
</dbReference>
<feature type="transmembrane region" description="Helical" evidence="9">
    <location>
        <begin position="192"/>
        <end position="209"/>
    </location>
</feature>
<feature type="chain" id="PRO_5040399237" description="GOLD domain-containing protein" evidence="10">
    <location>
        <begin position="26"/>
        <end position="222"/>
    </location>
</feature>